<reference evidence="4 5" key="1">
    <citation type="submission" date="2024-09" db="EMBL/GenBank/DDBJ databases">
        <title>Chromosome-scale assembly of Riccia fluitans.</title>
        <authorList>
            <person name="Paukszto L."/>
            <person name="Sawicki J."/>
            <person name="Karawczyk K."/>
            <person name="Piernik-Szablinska J."/>
            <person name="Szczecinska M."/>
            <person name="Mazdziarz M."/>
        </authorList>
    </citation>
    <scope>NUCLEOTIDE SEQUENCE [LARGE SCALE GENOMIC DNA]</scope>
    <source>
        <strain evidence="4">Rf_01</strain>
        <tissue evidence="4">Aerial parts of the thallus</tissue>
    </source>
</reference>
<evidence type="ECO:0000313" key="5">
    <source>
        <dbReference type="Proteomes" id="UP001605036"/>
    </source>
</evidence>
<proteinExistence type="predicted"/>
<evidence type="ECO:0000256" key="1">
    <source>
        <dbReference type="ARBA" id="ARBA00001968"/>
    </source>
</evidence>
<feature type="domain" description="DDE Tnp4" evidence="3">
    <location>
        <begin position="41"/>
        <end position="150"/>
    </location>
</feature>
<keyword evidence="5" id="KW-1185">Reference proteome</keyword>
<dbReference type="Pfam" id="PF13359">
    <property type="entry name" value="DDE_Tnp_4"/>
    <property type="match status" value="1"/>
</dbReference>
<dbReference type="InterPro" id="IPR027806">
    <property type="entry name" value="HARBI1_dom"/>
</dbReference>
<comment type="cofactor">
    <cofactor evidence="1">
        <name>a divalent metal cation</name>
        <dbReference type="ChEBI" id="CHEBI:60240"/>
    </cofactor>
</comment>
<dbReference type="AlphaFoldDB" id="A0ABD1YNL7"/>
<protein>
    <recommendedName>
        <fullName evidence="3">DDE Tnp4 domain-containing protein</fullName>
    </recommendedName>
</protein>
<comment type="caution">
    <text evidence="4">The sequence shown here is derived from an EMBL/GenBank/DDBJ whole genome shotgun (WGS) entry which is preliminary data.</text>
</comment>
<dbReference type="Proteomes" id="UP001605036">
    <property type="component" value="Unassembled WGS sequence"/>
</dbReference>
<gene>
    <name evidence="4" type="ORF">R1flu_017057</name>
</gene>
<accession>A0ABD1YNL7</accession>
<keyword evidence="2" id="KW-0479">Metal-binding</keyword>
<evidence type="ECO:0000313" key="4">
    <source>
        <dbReference type="EMBL" id="KAL2632371.1"/>
    </source>
</evidence>
<evidence type="ECO:0000259" key="3">
    <source>
        <dbReference type="Pfam" id="PF13359"/>
    </source>
</evidence>
<name>A0ABD1YNL7_9MARC</name>
<organism evidence="4 5">
    <name type="scientific">Riccia fluitans</name>
    <dbReference type="NCBI Taxonomy" id="41844"/>
    <lineage>
        <taxon>Eukaryota</taxon>
        <taxon>Viridiplantae</taxon>
        <taxon>Streptophyta</taxon>
        <taxon>Embryophyta</taxon>
        <taxon>Marchantiophyta</taxon>
        <taxon>Marchantiopsida</taxon>
        <taxon>Marchantiidae</taxon>
        <taxon>Marchantiales</taxon>
        <taxon>Ricciaceae</taxon>
        <taxon>Riccia</taxon>
    </lineage>
</organism>
<sequence>MLVEIFNDCIDAINQIFGPLFLRWPLPDETGAVADAFFRRSDGFPGSTNDQRLLTFSGLCNQVCNGSKLHWPVCRINGGFCLRPYLLGDSGYAHTPWLMVPFPQNAQLTEVEALYNKHHVQGRLIIEQAFGHLKGKFRILDLGINSSISSAAK</sequence>
<evidence type="ECO:0000256" key="2">
    <source>
        <dbReference type="ARBA" id="ARBA00022723"/>
    </source>
</evidence>
<dbReference type="GO" id="GO:0046872">
    <property type="term" value="F:metal ion binding"/>
    <property type="evidence" value="ECO:0007669"/>
    <property type="project" value="UniProtKB-KW"/>
</dbReference>
<dbReference type="EMBL" id="JBHFFA010000004">
    <property type="protein sequence ID" value="KAL2632371.1"/>
    <property type="molecule type" value="Genomic_DNA"/>
</dbReference>